<feature type="transmembrane region" description="Helical" evidence="1">
    <location>
        <begin position="177"/>
        <end position="197"/>
    </location>
</feature>
<dbReference type="WBParaSite" id="L893_g10494.t1">
    <property type="protein sequence ID" value="L893_g10494.t1"/>
    <property type="gene ID" value="L893_g10494"/>
</dbReference>
<feature type="transmembrane region" description="Helical" evidence="1">
    <location>
        <begin position="124"/>
        <end position="150"/>
    </location>
</feature>
<sequence>MNFTVAVAEYIAVLLLVLITMGYMLLIFRHKSLRAHWKDSPPMATQIVSIILISTFSGAFAILWILLSFEVLDNVPENGALIIAVGYLYVSMQILYITAGLATFAQRIFILSFPLKPMRPANRIIVFSATIIGTAGALFSAIPNVIYAAWDVQPVPKACYSFNCSALLTRGTYSTGVIMALSICTVILGSVLQYVYYQFRSSNQTASTKKLNQFARYSFFLRVLFETAPFLIDTILGNTVKITIGKWLGPYGVMGCSLDFSTCTFLYYNLVVKKKHYRSKTNGIITVPSTCTR</sequence>
<evidence type="ECO:0000256" key="1">
    <source>
        <dbReference type="SAM" id="Phobius"/>
    </source>
</evidence>
<proteinExistence type="predicted"/>
<protein>
    <submittedName>
        <fullName evidence="3">G_PROTEIN_RECEP_F1_2 domain-containing protein</fullName>
    </submittedName>
</protein>
<feature type="transmembrane region" description="Helical" evidence="1">
    <location>
        <begin position="79"/>
        <end position="104"/>
    </location>
</feature>
<feature type="transmembrane region" description="Helical" evidence="1">
    <location>
        <begin position="217"/>
        <end position="236"/>
    </location>
</feature>
<feature type="transmembrane region" description="Helical" evidence="1">
    <location>
        <begin position="47"/>
        <end position="67"/>
    </location>
</feature>
<keyword evidence="1" id="KW-0812">Transmembrane</keyword>
<feature type="transmembrane region" description="Helical" evidence="1">
    <location>
        <begin position="6"/>
        <end position="26"/>
    </location>
</feature>
<keyword evidence="2" id="KW-1185">Reference proteome</keyword>
<organism evidence="2 3">
    <name type="scientific">Steinernema glaseri</name>
    <dbReference type="NCBI Taxonomy" id="37863"/>
    <lineage>
        <taxon>Eukaryota</taxon>
        <taxon>Metazoa</taxon>
        <taxon>Ecdysozoa</taxon>
        <taxon>Nematoda</taxon>
        <taxon>Chromadorea</taxon>
        <taxon>Rhabditida</taxon>
        <taxon>Tylenchina</taxon>
        <taxon>Panagrolaimomorpha</taxon>
        <taxon>Strongyloidoidea</taxon>
        <taxon>Steinernematidae</taxon>
        <taxon>Steinernema</taxon>
    </lineage>
</organism>
<evidence type="ECO:0000313" key="3">
    <source>
        <dbReference type="WBParaSite" id="L893_g10494.t1"/>
    </source>
</evidence>
<reference evidence="3" key="1">
    <citation type="submission" date="2016-11" db="UniProtKB">
        <authorList>
            <consortium name="WormBaseParasite"/>
        </authorList>
    </citation>
    <scope>IDENTIFICATION</scope>
</reference>
<keyword evidence="1" id="KW-0472">Membrane</keyword>
<evidence type="ECO:0000313" key="2">
    <source>
        <dbReference type="Proteomes" id="UP000095287"/>
    </source>
</evidence>
<name>A0A1I7XX45_9BILA</name>
<feature type="transmembrane region" description="Helical" evidence="1">
    <location>
        <begin position="248"/>
        <end position="270"/>
    </location>
</feature>
<dbReference type="AlphaFoldDB" id="A0A1I7XX45"/>
<dbReference type="Proteomes" id="UP000095287">
    <property type="component" value="Unplaced"/>
</dbReference>
<accession>A0A1I7XX45</accession>
<keyword evidence="1" id="KW-1133">Transmembrane helix</keyword>